<evidence type="ECO:0000313" key="2">
    <source>
        <dbReference type="EMBL" id="KAI0497164.1"/>
    </source>
</evidence>
<comment type="caution">
    <text evidence="2">The sequence shown here is derived from an EMBL/GenBank/DDBJ whole genome shotgun (WGS) entry which is preliminary data.</text>
</comment>
<dbReference type="PANTHER" id="PTHR33710:SF67">
    <property type="entry name" value="RETROTRANSPOSON PROTEIN, UNCLASSIFIED"/>
    <property type="match status" value="1"/>
</dbReference>
<reference evidence="2" key="1">
    <citation type="journal article" date="2022" name="Front. Genet.">
        <title>Chromosome-Scale Assembly of the Dendrobium nobile Genome Provides Insights Into the Molecular Mechanism of the Biosynthesis of the Medicinal Active Ingredient of Dendrobium.</title>
        <authorList>
            <person name="Xu Q."/>
            <person name="Niu S.-C."/>
            <person name="Li K.-L."/>
            <person name="Zheng P.-J."/>
            <person name="Zhang X.-J."/>
            <person name="Jia Y."/>
            <person name="Liu Y."/>
            <person name="Niu Y.-X."/>
            <person name="Yu L.-H."/>
            <person name="Chen D.-F."/>
            <person name="Zhang G.-Q."/>
        </authorList>
    </citation>
    <scope>NUCLEOTIDE SEQUENCE</scope>
    <source>
        <tissue evidence="2">Leaf</tissue>
    </source>
</reference>
<organism evidence="2 3">
    <name type="scientific">Dendrobium nobile</name>
    <name type="common">Orchid</name>
    <dbReference type="NCBI Taxonomy" id="94219"/>
    <lineage>
        <taxon>Eukaryota</taxon>
        <taxon>Viridiplantae</taxon>
        <taxon>Streptophyta</taxon>
        <taxon>Embryophyta</taxon>
        <taxon>Tracheophyta</taxon>
        <taxon>Spermatophyta</taxon>
        <taxon>Magnoliopsida</taxon>
        <taxon>Liliopsida</taxon>
        <taxon>Asparagales</taxon>
        <taxon>Orchidaceae</taxon>
        <taxon>Epidendroideae</taxon>
        <taxon>Malaxideae</taxon>
        <taxon>Dendrobiinae</taxon>
        <taxon>Dendrobium</taxon>
    </lineage>
</organism>
<evidence type="ECO:0000259" key="1">
    <source>
        <dbReference type="Pfam" id="PF03372"/>
    </source>
</evidence>
<dbReference type="PANTHER" id="PTHR33710">
    <property type="entry name" value="BNAC02G09200D PROTEIN"/>
    <property type="match status" value="1"/>
</dbReference>
<keyword evidence="3" id="KW-1185">Reference proteome</keyword>
<gene>
    <name evidence="2" type="ORF">KFK09_020386</name>
</gene>
<dbReference type="EMBL" id="JAGYWB010000015">
    <property type="protein sequence ID" value="KAI0497164.1"/>
    <property type="molecule type" value="Genomic_DNA"/>
</dbReference>
<feature type="domain" description="Endonuclease/exonuclease/phosphatase" evidence="1">
    <location>
        <begin position="2"/>
        <end position="222"/>
    </location>
</feature>
<evidence type="ECO:0000313" key="3">
    <source>
        <dbReference type="Proteomes" id="UP000829196"/>
    </source>
</evidence>
<accession>A0A8T3AMA3</accession>
<sequence>MWNCRGARKKNTGNFLRHLVACNEVGLVGLVETKVEEISRLEVDRLVGREWDFFHHPAVGRSGGLLLAWRRDILKVEVVVATDQCVIGQVVLPSLVRWNVALVYGHKDYHVRRQLWETLGSVLSPDVPTIAGGDFNCCISQDEKKGGKRFRLSAGAQEMMTALSQLDLHDLGFSGPRYTWSNNKEGASRIWVHLDRILINSDGLKLAPFASVKHLNCLASDHCPLLLQLGLEQRHPSPKWLRFEDIWTSFPASWRVVSKAWERLDVGNPVEVVNLKCRRTLRALHFWSKHKIRDLGVRKKDLEERIEQLQQDDCSVWGLMPEQDAELRTAVAEFHSTLARLST</sequence>
<dbReference type="OrthoDB" id="748261at2759"/>
<name>A0A8T3AMA3_DENNO</name>
<protein>
    <recommendedName>
        <fullName evidence="1">Endonuclease/exonuclease/phosphatase domain-containing protein</fullName>
    </recommendedName>
</protein>
<dbReference type="Proteomes" id="UP000829196">
    <property type="component" value="Unassembled WGS sequence"/>
</dbReference>
<proteinExistence type="predicted"/>
<dbReference type="InterPro" id="IPR005135">
    <property type="entry name" value="Endo/exonuclease/phosphatase"/>
</dbReference>
<dbReference type="Gene3D" id="3.60.10.10">
    <property type="entry name" value="Endonuclease/exonuclease/phosphatase"/>
    <property type="match status" value="1"/>
</dbReference>
<dbReference type="SUPFAM" id="SSF56219">
    <property type="entry name" value="DNase I-like"/>
    <property type="match status" value="1"/>
</dbReference>
<dbReference type="Pfam" id="PF03372">
    <property type="entry name" value="Exo_endo_phos"/>
    <property type="match status" value="1"/>
</dbReference>
<dbReference type="AlphaFoldDB" id="A0A8T3AMA3"/>
<dbReference type="GO" id="GO:0003824">
    <property type="term" value="F:catalytic activity"/>
    <property type="evidence" value="ECO:0007669"/>
    <property type="project" value="InterPro"/>
</dbReference>
<dbReference type="InterPro" id="IPR036691">
    <property type="entry name" value="Endo/exonu/phosph_ase_sf"/>
</dbReference>